<name>A0A392MDA5_9FABA</name>
<evidence type="ECO:0000313" key="1">
    <source>
        <dbReference type="EMBL" id="MCH85446.1"/>
    </source>
</evidence>
<sequence>PPRSCEAEAIIEEEAEAEGPLATRLTARINKMRQIARHLLDSGELSEGSRARRDVQDIWDAGNYARQYRRRAGDRGFASQ</sequence>
<accession>A0A392MDA5</accession>
<evidence type="ECO:0000313" key="2">
    <source>
        <dbReference type="Proteomes" id="UP000265520"/>
    </source>
</evidence>
<dbReference type="Proteomes" id="UP000265520">
    <property type="component" value="Unassembled WGS sequence"/>
</dbReference>
<organism evidence="1 2">
    <name type="scientific">Trifolium medium</name>
    <dbReference type="NCBI Taxonomy" id="97028"/>
    <lineage>
        <taxon>Eukaryota</taxon>
        <taxon>Viridiplantae</taxon>
        <taxon>Streptophyta</taxon>
        <taxon>Embryophyta</taxon>
        <taxon>Tracheophyta</taxon>
        <taxon>Spermatophyta</taxon>
        <taxon>Magnoliopsida</taxon>
        <taxon>eudicotyledons</taxon>
        <taxon>Gunneridae</taxon>
        <taxon>Pentapetalae</taxon>
        <taxon>rosids</taxon>
        <taxon>fabids</taxon>
        <taxon>Fabales</taxon>
        <taxon>Fabaceae</taxon>
        <taxon>Papilionoideae</taxon>
        <taxon>50 kb inversion clade</taxon>
        <taxon>NPAAA clade</taxon>
        <taxon>Hologalegina</taxon>
        <taxon>IRL clade</taxon>
        <taxon>Trifolieae</taxon>
        <taxon>Trifolium</taxon>
    </lineage>
</organism>
<dbReference type="EMBL" id="LXQA010008527">
    <property type="protein sequence ID" value="MCH85446.1"/>
    <property type="molecule type" value="Genomic_DNA"/>
</dbReference>
<protein>
    <submittedName>
        <fullName evidence="1">Uncharacterized protein</fullName>
    </submittedName>
</protein>
<reference evidence="1 2" key="1">
    <citation type="journal article" date="2018" name="Front. Plant Sci.">
        <title>Red Clover (Trifolium pratense) and Zigzag Clover (T. medium) - A Picture of Genomic Similarities and Differences.</title>
        <authorList>
            <person name="Dluhosova J."/>
            <person name="Istvanek J."/>
            <person name="Nedelnik J."/>
            <person name="Repkova J."/>
        </authorList>
    </citation>
    <scope>NUCLEOTIDE SEQUENCE [LARGE SCALE GENOMIC DNA]</scope>
    <source>
        <strain evidence="2">cv. 10/8</strain>
        <tissue evidence="1">Leaf</tissue>
    </source>
</reference>
<gene>
    <name evidence="1" type="ORF">A2U01_0006292</name>
</gene>
<feature type="non-terminal residue" evidence="1">
    <location>
        <position position="1"/>
    </location>
</feature>
<comment type="caution">
    <text evidence="1">The sequence shown here is derived from an EMBL/GenBank/DDBJ whole genome shotgun (WGS) entry which is preliminary data.</text>
</comment>
<dbReference type="AlphaFoldDB" id="A0A392MDA5"/>
<proteinExistence type="predicted"/>
<keyword evidence="2" id="KW-1185">Reference proteome</keyword>